<evidence type="ECO:0000256" key="4">
    <source>
        <dbReference type="ARBA" id="ARBA00022803"/>
    </source>
</evidence>
<name>A0A4Y7QJD0_9AGAM</name>
<dbReference type="GO" id="GO:0042026">
    <property type="term" value="P:protein refolding"/>
    <property type="evidence" value="ECO:0007669"/>
    <property type="project" value="UniProtKB-ARBA"/>
</dbReference>
<reference evidence="11 12" key="1">
    <citation type="submission" date="2018-06" db="EMBL/GenBank/DDBJ databases">
        <title>A transcriptomic atlas of mushroom development highlights an independent origin of complex multicellularity.</title>
        <authorList>
            <consortium name="DOE Joint Genome Institute"/>
            <person name="Krizsan K."/>
            <person name="Almasi E."/>
            <person name="Merenyi Z."/>
            <person name="Sahu N."/>
            <person name="Viragh M."/>
            <person name="Koszo T."/>
            <person name="Mondo S."/>
            <person name="Kiss B."/>
            <person name="Balint B."/>
            <person name="Kues U."/>
            <person name="Barry K."/>
            <person name="Hegedus J.C."/>
            <person name="Henrissat B."/>
            <person name="Johnson J."/>
            <person name="Lipzen A."/>
            <person name="Ohm R."/>
            <person name="Nagy I."/>
            <person name="Pangilinan J."/>
            <person name="Yan J."/>
            <person name="Xiong Y."/>
            <person name="Grigoriev I.V."/>
            <person name="Hibbett D.S."/>
            <person name="Nagy L.G."/>
        </authorList>
    </citation>
    <scope>NUCLEOTIDE SEQUENCE [LARGE SCALE GENOMIC DNA]</scope>
    <source>
        <strain evidence="11 12">SZMC22713</strain>
    </source>
</reference>
<dbReference type="Gene3D" id="1.25.40.10">
    <property type="entry name" value="Tetratricopeptide repeat domain"/>
    <property type="match status" value="1"/>
</dbReference>
<dbReference type="STRING" id="50990.A0A4Y7QJD0"/>
<proteinExistence type="predicted"/>
<evidence type="ECO:0000313" key="11">
    <source>
        <dbReference type="EMBL" id="TDL27754.1"/>
    </source>
</evidence>
<dbReference type="Gene3D" id="2.40.100.10">
    <property type="entry name" value="Cyclophilin-like"/>
    <property type="match status" value="1"/>
</dbReference>
<evidence type="ECO:0000256" key="5">
    <source>
        <dbReference type="ARBA" id="ARBA00023110"/>
    </source>
</evidence>
<dbReference type="AlphaFoldDB" id="A0A4Y7QJD0"/>
<dbReference type="InterPro" id="IPR011990">
    <property type="entry name" value="TPR-like_helical_dom_sf"/>
</dbReference>
<dbReference type="FunFam" id="2.40.100.10:FF:000022">
    <property type="entry name" value="Peptidyl-prolyl cis-trans isomerase CYP95"/>
    <property type="match status" value="1"/>
</dbReference>
<feature type="domain" description="PPIase cyclophilin-type" evidence="10">
    <location>
        <begin position="9"/>
        <end position="173"/>
    </location>
</feature>
<dbReference type="CDD" id="cd01926">
    <property type="entry name" value="cyclophilin_ABH_like"/>
    <property type="match status" value="1"/>
</dbReference>
<keyword evidence="3" id="KW-0677">Repeat</keyword>
<dbReference type="SUPFAM" id="SSF48452">
    <property type="entry name" value="TPR-like"/>
    <property type="match status" value="1"/>
</dbReference>
<dbReference type="VEuPathDB" id="FungiDB:BD410DRAFT_781638"/>
<sequence>MTSERPITYFDISLGGRPLGRVIFSLYSDLVPKTAENFRCLCTGEKGMGTSGKALSYKGSTFHRVIRGFMIQGGDFTEGNGTGGESIYGEKFEDEKFDVKHTKPFLLSMANAGPNTNGSQFFVTAAPTPHLDGKHVIFGEVIKGKSIIRQIERYPTSEGDVPTSPVVIEACGQLSADDPSLVTETADGNDPYEDFPEDEDRDTEDPKVTLKIATELKEIGNTRFKAGNSADALAKWQKAIRYLDVHPILPDDTPEELKSSYNALLISLLLNSAIAANKVGGSENARSAVENTTRVLDRLPHSQSDKGKALFRRAIAHVALHDDDLAEKDLVAAKELTNDDAIGRELEKLRLRKKEKRDKEKKAFKGLFA</sequence>
<evidence type="ECO:0000256" key="8">
    <source>
        <dbReference type="ARBA" id="ARBA00076602"/>
    </source>
</evidence>
<dbReference type="Proteomes" id="UP000294933">
    <property type="component" value="Unassembled WGS sequence"/>
</dbReference>
<evidence type="ECO:0000256" key="7">
    <source>
        <dbReference type="ARBA" id="ARBA00074451"/>
    </source>
</evidence>
<protein>
    <recommendedName>
        <fullName evidence="7">Peptidyl-prolyl cis-trans isomerase D</fullName>
        <ecNumber evidence="2">5.2.1.8</ecNumber>
    </recommendedName>
    <alternativeName>
        <fullName evidence="8">Rotamase D</fullName>
    </alternativeName>
</protein>
<evidence type="ECO:0000256" key="2">
    <source>
        <dbReference type="ARBA" id="ARBA00013194"/>
    </source>
</evidence>
<gene>
    <name evidence="11" type="ORF">BD410DRAFT_781638</name>
</gene>
<evidence type="ECO:0000256" key="1">
    <source>
        <dbReference type="ARBA" id="ARBA00000971"/>
    </source>
</evidence>
<evidence type="ECO:0000313" key="12">
    <source>
        <dbReference type="Proteomes" id="UP000294933"/>
    </source>
</evidence>
<dbReference type="FunFam" id="1.25.40.10:FF:000029">
    <property type="entry name" value="peptidyl-prolyl cis-trans isomerase D"/>
    <property type="match status" value="1"/>
</dbReference>
<dbReference type="EC" id="5.2.1.8" evidence="2"/>
<dbReference type="GO" id="GO:0003755">
    <property type="term" value="F:peptidyl-prolyl cis-trans isomerase activity"/>
    <property type="evidence" value="ECO:0007669"/>
    <property type="project" value="UniProtKB-KW"/>
</dbReference>
<dbReference type="InterPro" id="IPR002130">
    <property type="entry name" value="Cyclophilin-type_PPIase_dom"/>
</dbReference>
<dbReference type="GO" id="GO:0005737">
    <property type="term" value="C:cytoplasm"/>
    <property type="evidence" value="ECO:0007669"/>
    <property type="project" value="TreeGrafter"/>
</dbReference>
<keyword evidence="5" id="KW-0697">Rotamase</keyword>
<dbReference type="PANTHER" id="PTHR11071">
    <property type="entry name" value="PEPTIDYL-PROLYL CIS-TRANS ISOMERASE"/>
    <property type="match status" value="1"/>
</dbReference>
<accession>A0A4Y7QJD0</accession>
<evidence type="ECO:0000256" key="9">
    <source>
        <dbReference type="SAM" id="MobiDB-lite"/>
    </source>
</evidence>
<dbReference type="PANTHER" id="PTHR11071:SF561">
    <property type="entry name" value="PEPTIDYL-PROLYL CIS-TRANS ISOMERASE D-RELATED"/>
    <property type="match status" value="1"/>
</dbReference>
<dbReference type="EMBL" id="ML170158">
    <property type="protein sequence ID" value="TDL27754.1"/>
    <property type="molecule type" value="Genomic_DNA"/>
</dbReference>
<dbReference type="PRINTS" id="PR00153">
    <property type="entry name" value="CSAPPISMRASE"/>
</dbReference>
<keyword evidence="12" id="KW-1185">Reference proteome</keyword>
<keyword evidence="4" id="KW-0802">TPR repeat</keyword>
<dbReference type="InterPro" id="IPR020892">
    <property type="entry name" value="Cyclophilin-type_PPIase_CS"/>
</dbReference>
<comment type="catalytic activity">
    <reaction evidence="1">
        <text>[protein]-peptidylproline (omega=180) = [protein]-peptidylproline (omega=0)</text>
        <dbReference type="Rhea" id="RHEA:16237"/>
        <dbReference type="Rhea" id="RHEA-COMP:10747"/>
        <dbReference type="Rhea" id="RHEA-COMP:10748"/>
        <dbReference type="ChEBI" id="CHEBI:83833"/>
        <dbReference type="ChEBI" id="CHEBI:83834"/>
        <dbReference type="EC" id="5.2.1.8"/>
    </reaction>
</comment>
<dbReference type="PROSITE" id="PS00170">
    <property type="entry name" value="CSA_PPIASE_1"/>
    <property type="match status" value="1"/>
</dbReference>
<keyword evidence="6 11" id="KW-0413">Isomerase</keyword>
<dbReference type="OrthoDB" id="193499at2759"/>
<dbReference type="PROSITE" id="PS50072">
    <property type="entry name" value="CSA_PPIASE_2"/>
    <property type="match status" value="1"/>
</dbReference>
<dbReference type="GO" id="GO:0016018">
    <property type="term" value="F:cyclosporin A binding"/>
    <property type="evidence" value="ECO:0007669"/>
    <property type="project" value="TreeGrafter"/>
</dbReference>
<feature type="compositionally biased region" description="Acidic residues" evidence="9">
    <location>
        <begin position="190"/>
        <end position="203"/>
    </location>
</feature>
<dbReference type="SUPFAM" id="SSF50891">
    <property type="entry name" value="Cyclophilin-like"/>
    <property type="match status" value="1"/>
</dbReference>
<dbReference type="Pfam" id="PF00160">
    <property type="entry name" value="Pro_isomerase"/>
    <property type="match status" value="1"/>
</dbReference>
<evidence type="ECO:0000259" key="10">
    <source>
        <dbReference type="PROSITE" id="PS50072"/>
    </source>
</evidence>
<organism evidence="11 12">
    <name type="scientific">Rickenella mellea</name>
    <dbReference type="NCBI Taxonomy" id="50990"/>
    <lineage>
        <taxon>Eukaryota</taxon>
        <taxon>Fungi</taxon>
        <taxon>Dikarya</taxon>
        <taxon>Basidiomycota</taxon>
        <taxon>Agaricomycotina</taxon>
        <taxon>Agaricomycetes</taxon>
        <taxon>Hymenochaetales</taxon>
        <taxon>Rickenellaceae</taxon>
        <taxon>Rickenella</taxon>
    </lineage>
</organism>
<feature type="region of interest" description="Disordered" evidence="9">
    <location>
        <begin position="178"/>
        <end position="205"/>
    </location>
</feature>
<dbReference type="InterPro" id="IPR029000">
    <property type="entry name" value="Cyclophilin-like_dom_sf"/>
</dbReference>
<evidence type="ECO:0000256" key="3">
    <source>
        <dbReference type="ARBA" id="ARBA00022737"/>
    </source>
</evidence>
<evidence type="ECO:0000256" key="6">
    <source>
        <dbReference type="ARBA" id="ARBA00023235"/>
    </source>
</evidence>